<evidence type="ECO:0000313" key="2">
    <source>
        <dbReference type="EMBL" id="CAF4313246.1"/>
    </source>
</evidence>
<name>A0A820IUH3_9BILA</name>
<evidence type="ECO:0000256" key="1">
    <source>
        <dbReference type="SAM" id="Phobius"/>
    </source>
</evidence>
<keyword evidence="1" id="KW-0812">Transmembrane</keyword>
<comment type="caution">
    <text evidence="2">The sequence shown here is derived from an EMBL/GenBank/DDBJ whole genome shotgun (WGS) entry which is preliminary data.</text>
</comment>
<protein>
    <submittedName>
        <fullName evidence="2">Uncharacterized protein</fullName>
    </submittedName>
</protein>
<reference evidence="2" key="1">
    <citation type="submission" date="2021-02" db="EMBL/GenBank/DDBJ databases">
        <authorList>
            <person name="Nowell W R."/>
        </authorList>
    </citation>
    <scope>NUCLEOTIDE SEQUENCE</scope>
</reference>
<dbReference type="Proteomes" id="UP000663874">
    <property type="component" value="Unassembled WGS sequence"/>
</dbReference>
<feature type="transmembrane region" description="Helical" evidence="1">
    <location>
        <begin position="7"/>
        <end position="25"/>
    </location>
</feature>
<dbReference type="EMBL" id="CAJOBE010037112">
    <property type="protein sequence ID" value="CAF4313246.1"/>
    <property type="molecule type" value="Genomic_DNA"/>
</dbReference>
<gene>
    <name evidence="2" type="ORF">FNK824_LOCUS41068</name>
</gene>
<keyword evidence="1" id="KW-0472">Membrane</keyword>
<keyword evidence="1" id="KW-1133">Transmembrane helix</keyword>
<accession>A0A820IUH3</accession>
<dbReference type="AlphaFoldDB" id="A0A820IUH3"/>
<sequence>MLASRCTILLVVYSIVSVHVFYYTARLQIKKTPSSIINIASRLIPISSYNQSSDNHLNTSNSTETNPTVGFKSANILHNLTINNSNINITFNLTTIIQTTTLPTILISFLNASFYSSFNFTTSSLDINNSLPICNFSISNNNTSIYQVTINQTL</sequence>
<organism evidence="2 3">
    <name type="scientific">Rotaria sordida</name>
    <dbReference type="NCBI Taxonomy" id="392033"/>
    <lineage>
        <taxon>Eukaryota</taxon>
        <taxon>Metazoa</taxon>
        <taxon>Spiralia</taxon>
        <taxon>Gnathifera</taxon>
        <taxon>Rotifera</taxon>
        <taxon>Eurotatoria</taxon>
        <taxon>Bdelloidea</taxon>
        <taxon>Philodinida</taxon>
        <taxon>Philodinidae</taxon>
        <taxon>Rotaria</taxon>
    </lineage>
</organism>
<proteinExistence type="predicted"/>
<evidence type="ECO:0000313" key="3">
    <source>
        <dbReference type="Proteomes" id="UP000663874"/>
    </source>
</evidence>
<feature type="non-terminal residue" evidence="2">
    <location>
        <position position="1"/>
    </location>
</feature>